<organism evidence="1 2">
    <name type="scientific">Oryza rufipogon</name>
    <name type="common">Brownbeard rice</name>
    <name type="synonym">Asian wild rice</name>
    <dbReference type="NCBI Taxonomy" id="4529"/>
    <lineage>
        <taxon>Eukaryota</taxon>
        <taxon>Viridiplantae</taxon>
        <taxon>Streptophyta</taxon>
        <taxon>Embryophyta</taxon>
        <taxon>Tracheophyta</taxon>
        <taxon>Spermatophyta</taxon>
        <taxon>Magnoliopsida</taxon>
        <taxon>Liliopsida</taxon>
        <taxon>Poales</taxon>
        <taxon>Poaceae</taxon>
        <taxon>BOP clade</taxon>
        <taxon>Oryzoideae</taxon>
        <taxon>Oryzeae</taxon>
        <taxon>Oryzinae</taxon>
        <taxon>Oryza</taxon>
    </lineage>
</organism>
<reference evidence="2" key="1">
    <citation type="submission" date="2013-06" db="EMBL/GenBank/DDBJ databases">
        <authorList>
            <person name="Zhao Q."/>
        </authorList>
    </citation>
    <scope>NUCLEOTIDE SEQUENCE</scope>
    <source>
        <strain evidence="2">cv. W1943</strain>
    </source>
</reference>
<dbReference type="Gramene" id="ORUFI04G13890.1">
    <property type="protein sequence ID" value="ORUFI04G13890.1"/>
    <property type="gene ID" value="ORUFI04G13890"/>
</dbReference>
<keyword evidence="2" id="KW-1185">Reference proteome</keyword>
<dbReference type="EnsemblPlants" id="ORUFI04G13890.1">
    <property type="protein sequence ID" value="ORUFI04G13890.1"/>
    <property type="gene ID" value="ORUFI04G13890"/>
</dbReference>
<proteinExistence type="predicted"/>
<evidence type="ECO:0000313" key="2">
    <source>
        <dbReference type="Proteomes" id="UP000008022"/>
    </source>
</evidence>
<reference evidence="1" key="2">
    <citation type="submission" date="2015-06" db="UniProtKB">
        <authorList>
            <consortium name="EnsemblPlants"/>
        </authorList>
    </citation>
    <scope>IDENTIFICATION</scope>
</reference>
<dbReference type="HOGENOM" id="CLU_207455_0_0_1"/>
<name>A0A0E0P969_ORYRU</name>
<dbReference type="OMA" id="YDGFYLQ"/>
<evidence type="ECO:0000313" key="1">
    <source>
        <dbReference type="EnsemblPlants" id="ORUFI04G13890.1"/>
    </source>
</evidence>
<accession>A0A0E0P969</accession>
<dbReference type="AlphaFoldDB" id="A0A0E0P969"/>
<sequence>MEAGFSTASRSSRGPAFAGSVLEIAGAGGIWSSFVTGLNSDPPLQVKVTYDGFYLQSVKGYIYH</sequence>
<dbReference type="Proteomes" id="UP000008022">
    <property type="component" value="Unassembled WGS sequence"/>
</dbReference>
<protein>
    <submittedName>
        <fullName evidence="1">Uncharacterized protein</fullName>
    </submittedName>
</protein>